<protein>
    <submittedName>
        <fullName evidence="2">Uncharacterized protein</fullName>
    </submittedName>
</protein>
<proteinExistence type="predicted"/>
<evidence type="ECO:0000313" key="3">
    <source>
        <dbReference type="Proteomes" id="UP000070168"/>
    </source>
</evidence>
<evidence type="ECO:0000313" key="2">
    <source>
        <dbReference type="EMBL" id="KXG47180.1"/>
    </source>
</evidence>
<feature type="region of interest" description="Disordered" evidence="1">
    <location>
        <begin position="58"/>
        <end position="134"/>
    </location>
</feature>
<feature type="compositionally biased region" description="Basic and acidic residues" evidence="1">
    <location>
        <begin position="91"/>
        <end position="104"/>
    </location>
</feature>
<accession>A0A135LE55</accession>
<keyword evidence="3" id="KW-1185">Reference proteome</keyword>
<dbReference type="RefSeq" id="XP_040645716.1">
    <property type="nucleotide sequence ID" value="XM_040791639.1"/>
</dbReference>
<comment type="caution">
    <text evidence="2">The sequence shown here is derived from an EMBL/GenBank/DDBJ whole genome shotgun (WGS) entry which is preliminary data.</text>
</comment>
<dbReference type="EMBL" id="LHQR01000067">
    <property type="protein sequence ID" value="KXG47180.1"/>
    <property type="molecule type" value="Genomic_DNA"/>
</dbReference>
<gene>
    <name evidence="2" type="ORF">PGRI_039260</name>
</gene>
<organism evidence="2 3">
    <name type="scientific">Penicillium patulum</name>
    <name type="common">Penicillium griseofulvum</name>
    <dbReference type="NCBI Taxonomy" id="5078"/>
    <lineage>
        <taxon>Eukaryota</taxon>
        <taxon>Fungi</taxon>
        <taxon>Dikarya</taxon>
        <taxon>Ascomycota</taxon>
        <taxon>Pezizomycotina</taxon>
        <taxon>Eurotiomycetes</taxon>
        <taxon>Eurotiomycetidae</taxon>
        <taxon>Eurotiales</taxon>
        <taxon>Aspergillaceae</taxon>
        <taxon>Penicillium</taxon>
    </lineage>
</organism>
<dbReference type="OrthoDB" id="4359067at2759"/>
<dbReference type="GeneID" id="63706939"/>
<evidence type="ECO:0000256" key="1">
    <source>
        <dbReference type="SAM" id="MobiDB-lite"/>
    </source>
</evidence>
<feature type="region of interest" description="Disordered" evidence="1">
    <location>
        <begin position="169"/>
        <end position="202"/>
    </location>
</feature>
<name>A0A135LE55_PENPA</name>
<sequence>MAARTLDKMRKAQSLLRECHSWLVENNETRLAVDLCQIEGSLALFFENRCFANSPCPGLQGEELPRLPPSNGYRNGVYRRPYNGGRRPRPTNRDRAEASARRASGEQNVQDQGTASTPKDIASKPTCPDANLKPPEARATITRASPPTGLLLDFDNDVELVQLSPNMVADMGTGDADDLRSKGKQRLPEWPATTGSAEPAPEGLVQLDGDKGSLHQTIGTVPNAPTAGLDSPLGDYCSLAVEEGVLPVPSQLPGTDANNYIIKREERDVHADGLGPRAGHILQPEDLEDDEIVFQGNTAKGTRPDFKASFVRRRLKTSRRALDPKFDVTLC</sequence>
<feature type="compositionally biased region" description="Low complexity" evidence="1">
    <location>
        <begin position="71"/>
        <end position="85"/>
    </location>
</feature>
<reference evidence="2 3" key="1">
    <citation type="journal article" date="2016" name="BMC Genomics">
        <title>Genome sequencing and secondary metabolism of the postharvest pathogen Penicillium griseofulvum.</title>
        <authorList>
            <person name="Banani H."/>
            <person name="Marcet-Houben M."/>
            <person name="Ballester A.R."/>
            <person name="Abbruscato P."/>
            <person name="Gonzalez-Candelas L."/>
            <person name="Gabaldon T."/>
            <person name="Spadaro D."/>
        </authorList>
    </citation>
    <scope>NUCLEOTIDE SEQUENCE [LARGE SCALE GENOMIC DNA]</scope>
    <source>
        <strain evidence="2 3">PG3</strain>
    </source>
</reference>
<dbReference type="Proteomes" id="UP000070168">
    <property type="component" value="Unassembled WGS sequence"/>
</dbReference>
<feature type="compositionally biased region" description="Polar residues" evidence="1">
    <location>
        <begin position="105"/>
        <end position="117"/>
    </location>
</feature>
<dbReference type="AlphaFoldDB" id="A0A135LE55"/>
<dbReference type="OMA" id="ECHGWLV"/>